<reference evidence="2 3" key="1">
    <citation type="submission" date="2023-10" db="EMBL/GenBank/DDBJ databases">
        <title>Genome-Wide Identification Analysis in wild type Solanum Pinnatisectum Reveals Some Genes Defensing Phytophthora Infestans.</title>
        <authorList>
            <person name="Sun C."/>
        </authorList>
    </citation>
    <scope>NUCLEOTIDE SEQUENCE [LARGE SCALE GENOMIC DNA]</scope>
    <source>
        <strain evidence="2">LQN</strain>
        <tissue evidence="2">Leaf</tissue>
    </source>
</reference>
<evidence type="ECO:0000256" key="1">
    <source>
        <dbReference type="ARBA" id="ARBA00009512"/>
    </source>
</evidence>
<evidence type="ECO:0000313" key="2">
    <source>
        <dbReference type="EMBL" id="KAK4711780.1"/>
    </source>
</evidence>
<proteinExistence type="inferred from homology"/>
<dbReference type="Gene3D" id="3.30.70.60">
    <property type="match status" value="1"/>
</dbReference>
<organism evidence="2 3">
    <name type="scientific">Solanum pinnatisectum</name>
    <name type="common">tansyleaf nightshade</name>
    <dbReference type="NCBI Taxonomy" id="50273"/>
    <lineage>
        <taxon>Eukaryota</taxon>
        <taxon>Viridiplantae</taxon>
        <taxon>Streptophyta</taxon>
        <taxon>Embryophyta</taxon>
        <taxon>Tracheophyta</taxon>
        <taxon>Spermatophyta</taxon>
        <taxon>Magnoliopsida</taxon>
        <taxon>eudicotyledons</taxon>
        <taxon>Gunneridae</taxon>
        <taxon>Pentapetalae</taxon>
        <taxon>asterids</taxon>
        <taxon>lamiids</taxon>
        <taxon>Solanales</taxon>
        <taxon>Solanaceae</taxon>
        <taxon>Solanoideae</taxon>
        <taxon>Solaneae</taxon>
        <taxon>Solanum</taxon>
    </lineage>
</organism>
<dbReference type="SUPFAM" id="SSF54995">
    <property type="entry name" value="Ribosomal protein S6"/>
    <property type="match status" value="1"/>
</dbReference>
<dbReference type="AlphaFoldDB" id="A0AAV9KGR2"/>
<dbReference type="PANTHER" id="PTHR21011">
    <property type="entry name" value="MITOCHONDRIAL 28S RIBOSOMAL PROTEIN S6"/>
    <property type="match status" value="1"/>
</dbReference>
<dbReference type="Proteomes" id="UP001311915">
    <property type="component" value="Unassembled WGS sequence"/>
</dbReference>
<comment type="caution">
    <text evidence="2">The sequence shown here is derived from an EMBL/GenBank/DDBJ whole genome shotgun (WGS) entry which is preliminary data.</text>
</comment>
<dbReference type="GO" id="GO:0005737">
    <property type="term" value="C:cytoplasm"/>
    <property type="evidence" value="ECO:0007669"/>
    <property type="project" value="UniProtKB-ARBA"/>
</dbReference>
<evidence type="ECO:0000313" key="3">
    <source>
        <dbReference type="Proteomes" id="UP001311915"/>
    </source>
</evidence>
<dbReference type="EMBL" id="JAWPEI010000011">
    <property type="protein sequence ID" value="KAK4711780.1"/>
    <property type="molecule type" value="Genomic_DNA"/>
</dbReference>
<sequence>MPLYDCMLLLKPHVKEEALMDLVAKVGKHVYRKNGVLTDLKSFGTVQLGYGIKKLDRRYYQHRDIKFGFDFLGEDDAKADLSKFRSNIYEIEEEEEDDDDDEYNVDESTYDFHYKLLIRGHHNPNQRKIKRLQEHLQVNPWLKQILVDQLKLINFWLWDSSMTPVLVINQYVFLILIIFS</sequence>
<dbReference type="InterPro" id="IPR014717">
    <property type="entry name" value="Transl_elong_EF1B/ribsomal_bS6"/>
</dbReference>
<accession>A0AAV9KGR2</accession>
<dbReference type="GO" id="GO:0070181">
    <property type="term" value="F:small ribosomal subunit rRNA binding"/>
    <property type="evidence" value="ECO:0007669"/>
    <property type="project" value="TreeGrafter"/>
</dbReference>
<comment type="similarity">
    <text evidence="1">Belongs to the bacterial ribosomal protein bS6 family.</text>
</comment>
<dbReference type="GO" id="GO:0005840">
    <property type="term" value="C:ribosome"/>
    <property type="evidence" value="ECO:0007669"/>
    <property type="project" value="InterPro"/>
</dbReference>
<keyword evidence="3" id="KW-1185">Reference proteome</keyword>
<dbReference type="PANTHER" id="PTHR21011:SF1">
    <property type="entry name" value="SMALL RIBOSOMAL SUBUNIT PROTEIN BS6M"/>
    <property type="match status" value="1"/>
</dbReference>
<protein>
    <submittedName>
        <fullName evidence="2">Uncharacterized protein</fullName>
    </submittedName>
</protein>
<name>A0AAV9KGR2_9SOLN</name>
<dbReference type="InterPro" id="IPR035980">
    <property type="entry name" value="Ribosomal_bS6_sf"/>
</dbReference>
<dbReference type="GO" id="GO:0003735">
    <property type="term" value="F:structural constituent of ribosome"/>
    <property type="evidence" value="ECO:0007669"/>
    <property type="project" value="InterPro"/>
</dbReference>
<dbReference type="GO" id="GO:0006412">
    <property type="term" value="P:translation"/>
    <property type="evidence" value="ECO:0007669"/>
    <property type="project" value="InterPro"/>
</dbReference>
<dbReference type="InterPro" id="IPR000529">
    <property type="entry name" value="Ribosomal_bS6"/>
</dbReference>
<gene>
    <name evidence="2" type="ORF">R3W88_006293</name>
</gene>
<dbReference type="Pfam" id="PF01250">
    <property type="entry name" value="Ribosomal_S6"/>
    <property type="match status" value="1"/>
</dbReference>